<dbReference type="Proteomes" id="UP000183530">
    <property type="component" value="Chromosome"/>
</dbReference>
<dbReference type="GO" id="GO:0008408">
    <property type="term" value="F:3'-5' exonuclease activity"/>
    <property type="evidence" value="ECO:0007669"/>
    <property type="project" value="TreeGrafter"/>
</dbReference>
<dbReference type="PANTHER" id="PTHR30231">
    <property type="entry name" value="DNA POLYMERASE III SUBUNIT EPSILON"/>
    <property type="match status" value="1"/>
</dbReference>
<name>A0A1L2ZKZ1_9MICC</name>
<dbReference type="InterPro" id="IPR036397">
    <property type="entry name" value="RNaseH_sf"/>
</dbReference>
<dbReference type="KEGG" id="nae:BHE16_00105"/>
<evidence type="ECO:0000256" key="2">
    <source>
        <dbReference type="ARBA" id="ARBA00022801"/>
    </source>
</evidence>
<keyword evidence="2" id="KW-0378">Hydrolase</keyword>
<proteinExistence type="predicted"/>
<sequence>MNNWHELPRAAFDLETTGRDPHAARIVTASILVVNAKAEILQHREWLVNPGVRIPEEASDIHGVTTEIAERDGMDPRQAVTEISEFLDALFQTMPVMVFNAPYDFTVLRQEAERYGVAQIDPRPVIDPFIIDKQVDKYRRGKRTLVAMSEFYQVPLINAHTSVADAAATIAVADRLAEKYPKELQIDPLLLHSNQIEWAADQAASFQEYLRRRDPSAVVDGEWPLKQQH</sequence>
<dbReference type="STRING" id="556325.BHE16_00105"/>
<dbReference type="CDD" id="cd06127">
    <property type="entry name" value="DEDDh"/>
    <property type="match status" value="1"/>
</dbReference>
<keyword evidence="1" id="KW-0540">Nuclease</keyword>
<dbReference type="NCBIfam" id="NF005927">
    <property type="entry name" value="PRK07942.1"/>
    <property type="match status" value="1"/>
</dbReference>
<evidence type="ECO:0000256" key="3">
    <source>
        <dbReference type="ARBA" id="ARBA00022839"/>
    </source>
</evidence>
<dbReference type="GO" id="GO:0005829">
    <property type="term" value="C:cytosol"/>
    <property type="evidence" value="ECO:0007669"/>
    <property type="project" value="TreeGrafter"/>
</dbReference>
<dbReference type="Gene3D" id="3.30.420.10">
    <property type="entry name" value="Ribonuclease H-like superfamily/Ribonuclease H"/>
    <property type="match status" value="1"/>
</dbReference>
<dbReference type="EMBL" id="CP018135">
    <property type="protein sequence ID" value="APF39682.1"/>
    <property type="molecule type" value="Genomic_DNA"/>
</dbReference>
<dbReference type="InterPro" id="IPR012337">
    <property type="entry name" value="RNaseH-like_sf"/>
</dbReference>
<dbReference type="RefSeq" id="WP_071893061.1">
    <property type="nucleotide sequence ID" value="NZ_CP018135.1"/>
</dbReference>
<protein>
    <submittedName>
        <fullName evidence="5">DNA polymerase III subunit epsilon</fullName>
    </submittedName>
</protein>
<evidence type="ECO:0000259" key="4">
    <source>
        <dbReference type="SMART" id="SM00479"/>
    </source>
</evidence>
<dbReference type="AlphaFoldDB" id="A0A1L2ZKZ1"/>
<dbReference type="GO" id="GO:0003676">
    <property type="term" value="F:nucleic acid binding"/>
    <property type="evidence" value="ECO:0007669"/>
    <property type="project" value="InterPro"/>
</dbReference>
<dbReference type="OrthoDB" id="9791657at2"/>
<accession>A0A1L2ZKZ1</accession>
<dbReference type="SUPFAM" id="SSF53098">
    <property type="entry name" value="Ribonuclease H-like"/>
    <property type="match status" value="1"/>
</dbReference>
<evidence type="ECO:0000313" key="5">
    <source>
        <dbReference type="EMBL" id="APF39682.1"/>
    </source>
</evidence>
<dbReference type="SMART" id="SM00479">
    <property type="entry name" value="EXOIII"/>
    <property type="match status" value="1"/>
</dbReference>
<dbReference type="InterPro" id="IPR013520">
    <property type="entry name" value="Ribonucl_H"/>
</dbReference>
<keyword evidence="6" id="KW-1185">Reference proteome</keyword>
<feature type="domain" description="Exonuclease" evidence="4">
    <location>
        <begin position="8"/>
        <end position="182"/>
    </location>
</feature>
<organism evidence="5 6">
    <name type="scientific">Neomicrococcus aestuarii</name>
    <dbReference type="NCBI Taxonomy" id="556325"/>
    <lineage>
        <taxon>Bacteria</taxon>
        <taxon>Bacillati</taxon>
        <taxon>Actinomycetota</taxon>
        <taxon>Actinomycetes</taxon>
        <taxon>Micrococcales</taxon>
        <taxon>Micrococcaceae</taxon>
        <taxon>Neomicrococcus</taxon>
    </lineage>
</organism>
<keyword evidence="3" id="KW-0269">Exonuclease</keyword>
<evidence type="ECO:0000256" key="1">
    <source>
        <dbReference type="ARBA" id="ARBA00022722"/>
    </source>
</evidence>
<dbReference type="PANTHER" id="PTHR30231:SF4">
    <property type="entry name" value="PROTEIN NEN2"/>
    <property type="match status" value="1"/>
</dbReference>
<reference evidence="5 6" key="1">
    <citation type="submission" date="2016-11" db="EMBL/GenBank/DDBJ databases">
        <title>Genome sequencing of Zhihengliuella aestuarii B18 antagonistic to Plasmodiophora brassicae.</title>
        <authorList>
            <person name="Luo Y."/>
        </authorList>
    </citation>
    <scope>NUCLEOTIDE SEQUENCE [LARGE SCALE GENOMIC DNA]</scope>
    <source>
        <strain evidence="5 6">B18</strain>
    </source>
</reference>
<dbReference type="Pfam" id="PF00929">
    <property type="entry name" value="RNase_T"/>
    <property type="match status" value="1"/>
</dbReference>
<evidence type="ECO:0000313" key="6">
    <source>
        <dbReference type="Proteomes" id="UP000183530"/>
    </source>
</evidence>
<gene>
    <name evidence="5" type="ORF">BHE16_00105</name>
</gene>